<dbReference type="ExpressionAtlas" id="A0A0Q3GY71">
    <property type="expression patterns" value="baseline"/>
</dbReference>
<dbReference type="EMBL" id="CM000880">
    <property type="protein sequence ID" value="KQK15461.1"/>
    <property type="molecule type" value="Genomic_DNA"/>
</dbReference>
<evidence type="ECO:0000256" key="4">
    <source>
        <dbReference type="ARBA" id="ARBA00023125"/>
    </source>
</evidence>
<accession>A0A0Q3GY71</accession>
<reference evidence="9" key="2">
    <citation type="submission" date="2017-06" db="EMBL/GenBank/DDBJ databases">
        <title>WGS assembly of Brachypodium distachyon.</title>
        <authorList>
            <consortium name="The International Brachypodium Initiative"/>
            <person name="Lucas S."/>
            <person name="Harmon-Smith M."/>
            <person name="Lail K."/>
            <person name="Tice H."/>
            <person name="Grimwood J."/>
            <person name="Bruce D."/>
            <person name="Barry K."/>
            <person name="Shu S."/>
            <person name="Lindquist E."/>
            <person name="Wang M."/>
            <person name="Pitluck S."/>
            <person name="Vogel J.P."/>
            <person name="Garvin D.F."/>
            <person name="Mockler T.C."/>
            <person name="Schmutz J."/>
            <person name="Rokhsar D."/>
            <person name="Bevan M.W."/>
        </authorList>
    </citation>
    <scope>NUCLEOTIDE SEQUENCE</scope>
    <source>
        <strain evidence="9">Bd21</strain>
    </source>
</reference>
<name>A0A0Q3GY71_BRADI</name>
<dbReference type="FunFam" id="4.10.280.10:FF:000022">
    <property type="entry name" value="Basic helix-loop-helix transcription factor"/>
    <property type="match status" value="1"/>
</dbReference>
<protein>
    <recommendedName>
        <fullName evidence="8">BHLH domain-containing protein</fullName>
    </recommendedName>
</protein>
<reference evidence="9 10" key="1">
    <citation type="journal article" date="2010" name="Nature">
        <title>Genome sequencing and analysis of the model grass Brachypodium distachyon.</title>
        <authorList>
            <consortium name="International Brachypodium Initiative"/>
        </authorList>
    </citation>
    <scope>NUCLEOTIDE SEQUENCE [LARGE SCALE GENOMIC DNA]</scope>
    <source>
        <strain evidence="9 10">Bd21</strain>
    </source>
</reference>
<dbReference type="AlphaFoldDB" id="A0A0Q3GY71"/>
<evidence type="ECO:0000256" key="2">
    <source>
        <dbReference type="ARBA" id="ARBA00005510"/>
    </source>
</evidence>
<dbReference type="Proteomes" id="UP000008810">
    <property type="component" value="Chromosome 1"/>
</dbReference>
<dbReference type="GO" id="GO:0000981">
    <property type="term" value="F:DNA-binding transcription factor activity, RNA polymerase II-specific"/>
    <property type="evidence" value="ECO:0000318"/>
    <property type="project" value="GO_Central"/>
</dbReference>
<organism evidence="9">
    <name type="scientific">Brachypodium distachyon</name>
    <name type="common">Purple false brome</name>
    <name type="synonym">Trachynia distachya</name>
    <dbReference type="NCBI Taxonomy" id="15368"/>
    <lineage>
        <taxon>Eukaryota</taxon>
        <taxon>Viridiplantae</taxon>
        <taxon>Streptophyta</taxon>
        <taxon>Embryophyta</taxon>
        <taxon>Tracheophyta</taxon>
        <taxon>Spermatophyta</taxon>
        <taxon>Magnoliopsida</taxon>
        <taxon>Liliopsida</taxon>
        <taxon>Poales</taxon>
        <taxon>Poaceae</taxon>
        <taxon>BOP clade</taxon>
        <taxon>Pooideae</taxon>
        <taxon>Stipodae</taxon>
        <taxon>Brachypodieae</taxon>
        <taxon>Brachypodium</taxon>
    </lineage>
</organism>
<dbReference type="STRING" id="15368.A0A0Q3GY71"/>
<keyword evidence="11" id="KW-1185">Reference proteome</keyword>
<dbReference type="GO" id="GO:0006357">
    <property type="term" value="P:regulation of transcription by RNA polymerase II"/>
    <property type="evidence" value="ECO:0000318"/>
    <property type="project" value="GO_Central"/>
</dbReference>
<gene>
    <name evidence="10" type="primary">LOC104582040</name>
    <name evidence="9" type="ORF">BRADI_1g22960v3</name>
</gene>
<reference evidence="10" key="3">
    <citation type="submission" date="2018-08" db="UniProtKB">
        <authorList>
            <consortium name="EnsemblPlants"/>
        </authorList>
    </citation>
    <scope>IDENTIFICATION</scope>
    <source>
        <strain evidence="10">cv. Bd21</strain>
    </source>
</reference>
<proteinExistence type="inferred from homology"/>
<dbReference type="KEGG" id="bdi:104582040"/>
<dbReference type="SUPFAM" id="SSF47459">
    <property type="entry name" value="HLH, helix-loop-helix DNA-binding domain"/>
    <property type="match status" value="1"/>
</dbReference>
<evidence type="ECO:0000313" key="11">
    <source>
        <dbReference type="Proteomes" id="UP000008810"/>
    </source>
</evidence>
<evidence type="ECO:0000256" key="7">
    <source>
        <dbReference type="SAM" id="MobiDB-lite"/>
    </source>
</evidence>
<dbReference type="GO" id="GO:0000978">
    <property type="term" value="F:RNA polymerase II cis-regulatory region sequence-specific DNA binding"/>
    <property type="evidence" value="ECO:0000318"/>
    <property type="project" value="GO_Central"/>
</dbReference>
<feature type="region of interest" description="Disordered" evidence="7">
    <location>
        <begin position="139"/>
        <end position="236"/>
    </location>
</feature>
<evidence type="ECO:0000256" key="3">
    <source>
        <dbReference type="ARBA" id="ARBA00023015"/>
    </source>
</evidence>
<keyword evidence="3" id="KW-0805">Transcription regulation</keyword>
<dbReference type="OrthoDB" id="651283at2759"/>
<dbReference type="GeneID" id="104582040"/>
<dbReference type="InterPro" id="IPR045843">
    <property type="entry name" value="IND-like"/>
</dbReference>
<evidence type="ECO:0000259" key="8">
    <source>
        <dbReference type="PROSITE" id="PS50888"/>
    </source>
</evidence>
<dbReference type="GO" id="GO:0046983">
    <property type="term" value="F:protein dimerization activity"/>
    <property type="evidence" value="ECO:0007669"/>
    <property type="project" value="InterPro"/>
</dbReference>
<dbReference type="CDD" id="cd11454">
    <property type="entry name" value="bHLH_AtIND_like"/>
    <property type="match status" value="1"/>
</dbReference>
<dbReference type="InterPro" id="IPR036638">
    <property type="entry name" value="HLH_DNA-bd_sf"/>
</dbReference>
<dbReference type="Pfam" id="PF00010">
    <property type="entry name" value="HLH"/>
    <property type="match status" value="1"/>
</dbReference>
<comment type="subcellular location">
    <subcellularLocation>
        <location evidence="1">Nucleus</location>
    </subcellularLocation>
</comment>
<dbReference type="FunCoup" id="A0A0Q3GY71">
    <property type="interactions" value="99"/>
</dbReference>
<dbReference type="Gramene" id="KQK15461">
    <property type="protein sequence ID" value="KQK15461"/>
    <property type="gene ID" value="BRADI_1g22960v3"/>
</dbReference>
<dbReference type="GO" id="GO:0005634">
    <property type="term" value="C:nucleus"/>
    <property type="evidence" value="ECO:0000318"/>
    <property type="project" value="GO_Central"/>
</dbReference>
<evidence type="ECO:0000256" key="5">
    <source>
        <dbReference type="ARBA" id="ARBA00023163"/>
    </source>
</evidence>
<dbReference type="PROSITE" id="PS50888">
    <property type="entry name" value="BHLH"/>
    <property type="match status" value="1"/>
</dbReference>
<evidence type="ECO:0000313" key="9">
    <source>
        <dbReference type="EMBL" id="KQK15461.1"/>
    </source>
</evidence>
<dbReference type="PANTHER" id="PTHR16223">
    <property type="entry name" value="TRANSCRIPTION FACTOR BHLH83-RELATED"/>
    <property type="match status" value="1"/>
</dbReference>
<keyword evidence="4" id="KW-0238">DNA-binding</keyword>
<evidence type="ECO:0000256" key="6">
    <source>
        <dbReference type="ARBA" id="ARBA00023242"/>
    </source>
</evidence>
<dbReference type="InterPro" id="IPR011598">
    <property type="entry name" value="bHLH_dom"/>
</dbReference>
<dbReference type="SMART" id="SM00353">
    <property type="entry name" value="HLH"/>
    <property type="match status" value="1"/>
</dbReference>
<evidence type="ECO:0000256" key="1">
    <source>
        <dbReference type="ARBA" id="ARBA00004123"/>
    </source>
</evidence>
<dbReference type="EnsemblPlants" id="KQK15461">
    <property type="protein sequence ID" value="KQK15461"/>
    <property type="gene ID" value="BRADI_1g22960v3"/>
</dbReference>
<dbReference type="Gene3D" id="4.10.280.10">
    <property type="entry name" value="Helix-loop-helix DNA-binding domain"/>
    <property type="match status" value="1"/>
</dbReference>
<evidence type="ECO:0000313" key="10">
    <source>
        <dbReference type="EnsemblPlants" id="KQK15461"/>
    </source>
</evidence>
<sequence length="318" mass="34021">MESSYSSTSAVPMEAGDAIAQFLGLGAEAHGGHGSHGCFAYEQQDESMAAMAAMLFMPGLDTDSNSSSSCLNYDVSPHCWPQPQPGHAHSSSVTSFLDPAAHGFEGFEFPVMEMGDDPFQHAHFEPRCTTIPFLGEEFLGNHSSGATGGDEAANDHAPVNNKRKSSSSAMPASKKAKKAGKKGLTGNENDEGGDAYIVDPQSSSSCTSEDGDVDGNAKSCSKKTGTRASRGAATDPQSLYARKRRERINERLKILQNLVPNGTKVDISTMLEEAVEYVKFMQLQIKLLSSDDTWMYAPLAYNGMNVGSFDLNIAALRK</sequence>
<keyword evidence="6" id="KW-0539">Nucleus</keyword>
<comment type="similarity">
    <text evidence="2">Belongs to the bHLH protein family.</text>
</comment>
<feature type="domain" description="BHLH" evidence="8">
    <location>
        <begin position="232"/>
        <end position="281"/>
    </location>
</feature>
<dbReference type="PANTHER" id="PTHR16223:SF274">
    <property type="entry name" value="TRANSCRIPTION FACTOR BHLH84"/>
    <property type="match status" value="1"/>
</dbReference>
<dbReference type="RefSeq" id="XP_010229624.3">
    <property type="nucleotide sequence ID" value="XM_010231322.3"/>
</dbReference>
<keyword evidence="5" id="KW-0804">Transcription</keyword>